<feature type="transmembrane region" description="Helical" evidence="6">
    <location>
        <begin position="103"/>
        <end position="123"/>
    </location>
</feature>
<evidence type="ECO:0000256" key="5">
    <source>
        <dbReference type="ARBA" id="ARBA00023136"/>
    </source>
</evidence>
<name>A0A250XIZ3_9CHLO</name>
<dbReference type="GO" id="GO:0016020">
    <property type="term" value="C:membrane"/>
    <property type="evidence" value="ECO:0007669"/>
    <property type="project" value="UniProtKB-SubCell"/>
</dbReference>
<dbReference type="Pfam" id="PF01061">
    <property type="entry name" value="ABC2_membrane"/>
    <property type="match status" value="1"/>
</dbReference>
<sequence length="221" mass="24708">MDCITPSITDSATDLKLEEEKLKEGYELHQVDLNLGFQHPSFKLREVTPWTGQFYILFCRSLKEQWRTRKMVLTQLLQSIVMAVLVGTVFLHDAATQTGSAHLQPALFFCVINQGVFGALLQINSFPRERMISLRERAAGTYYVSAYFLDKTTAETLTQLITPIVFSCTVYFLISLQATASKFFIFTAFMILCSLSATSLALAISALCRTVDMSVTVLCAA</sequence>
<keyword evidence="5 6" id="KW-0472">Membrane</keyword>
<dbReference type="AlphaFoldDB" id="A0A250XIZ3"/>
<feature type="domain" description="ABC-2 type transporter transmembrane" evidence="7">
    <location>
        <begin position="53"/>
        <end position="218"/>
    </location>
</feature>
<feature type="transmembrane region" description="Helical" evidence="6">
    <location>
        <begin position="157"/>
        <end position="177"/>
    </location>
</feature>
<comment type="subcellular location">
    <subcellularLocation>
        <location evidence="1">Membrane</location>
        <topology evidence="1">Multi-pass membrane protein</topology>
    </subcellularLocation>
</comment>
<feature type="transmembrane region" description="Helical" evidence="6">
    <location>
        <begin position="72"/>
        <end position="91"/>
    </location>
</feature>
<evidence type="ECO:0000256" key="3">
    <source>
        <dbReference type="ARBA" id="ARBA00022692"/>
    </source>
</evidence>
<evidence type="ECO:0000259" key="7">
    <source>
        <dbReference type="Pfam" id="PF01061"/>
    </source>
</evidence>
<evidence type="ECO:0000256" key="4">
    <source>
        <dbReference type="ARBA" id="ARBA00022989"/>
    </source>
</evidence>
<dbReference type="Proteomes" id="UP000232323">
    <property type="component" value="Unassembled WGS sequence"/>
</dbReference>
<feature type="transmembrane region" description="Helical" evidence="6">
    <location>
        <begin position="183"/>
        <end position="204"/>
    </location>
</feature>
<protein>
    <recommendedName>
        <fullName evidence="7">ABC-2 type transporter transmembrane domain-containing protein</fullName>
    </recommendedName>
</protein>
<dbReference type="EMBL" id="BEGY01000090">
    <property type="protein sequence ID" value="GAX83048.1"/>
    <property type="molecule type" value="Genomic_DNA"/>
</dbReference>
<proteinExistence type="predicted"/>
<keyword evidence="2" id="KW-0813">Transport</keyword>
<dbReference type="PANTHER" id="PTHR48041">
    <property type="entry name" value="ABC TRANSPORTER G FAMILY MEMBER 28"/>
    <property type="match status" value="1"/>
</dbReference>
<evidence type="ECO:0000313" key="8">
    <source>
        <dbReference type="EMBL" id="GAX83048.1"/>
    </source>
</evidence>
<evidence type="ECO:0000313" key="9">
    <source>
        <dbReference type="Proteomes" id="UP000232323"/>
    </source>
</evidence>
<reference evidence="8 9" key="1">
    <citation type="submission" date="2017-08" db="EMBL/GenBank/DDBJ databases">
        <title>Acidophilic green algal genome provides insights into adaptation to an acidic environment.</title>
        <authorList>
            <person name="Hirooka S."/>
            <person name="Hirose Y."/>
            <person name="Kanesaki Y."/>
            <person name="Higuchi S."/>
            <person name="Fujiwara T."/>
            <person name="Onuma R."/>
            <person name="Era A."/>
            <person name="Ohbayashi R."/>
            <person name="Uzuka A."/>
            <person name="Nozaki H."/>
            <person name="Yoshikawa H."/>
            <person name="Miyagishima S.Y."/>
        </authorList>
    </citation>
    <scope>NUCLEOTIDE SEQUENCE [LARGE SCALE GENOMIC DNA]</scope>
    <source>
        <strain evidence="8 9">NIES-2499</strain>
    </source>
</reference>
<dbReference type="InterPro" id="IPR050352">
    <property type="entry name" value="ABCG_transporters"/>
</dbReference>
<comment type="caution">
    <text evidence="8">The sequence shown here is derived from an EMBL/GenBank/DDBJ whole genome shotgun (WGS) entry which is preliminary data.</text>
</comment>
<dbReference type="GO" id="GO:0140359">
    <property type="term" value="F:ABC-type transporter activity"/>
    <property type="evidence" value="ECO:0007669"/>
    <property type="project" value="InterPro"/>
</dbReference>
<dbReference type="InterPro" id="IPR013525">
    <property type="entry name" value="ABC2_TM"/>
</dbReference>
<evidence type="ECO:0000256" key="1">
    <source>
        <dbReference type="ARBA" id="ARBA00004141"/>
    </source>
</evidence>
<keyword evidence="9" id="KW-1185">Reference proteome</keyword>
<evidence type="ECO:0000256" key="6">
    <source>
        <dbReference type="SAM" id="Phobius"/>
    </source>
</evidence>
<organism evidence="8 9">
    <name type="scientific">Chlamydomonas eustigma</name>
    <dbReference type="NCBI Taxonomy" id="1157962"/>
    <lineage>
        <taxon>Eukaryota</taxon>
        <taxon>Viridiplantae</taxon>
        <taxon>Chlorophyta</taxon>
        <taxon>core chlorophytes</taxon>
        <taxon>Chlorophyceae</taxon>
        <taxon>CS clade</taxon>
        <taxon>Chlamydomonadales</taxon>
        <taxon>Chlamydomonadaceae</taxon>
        <taxon>Chlamydomonas</taxon>
    </lineage>
</organism>
<feature type="non-terminal residue" evidence="8">
    <location>
        <position position="221"/>
    </location>
</feature>
<gene>
    <name evidence="8" type="ORF">CEUSTIGMA_g10474.t1</name>
</gene>
<dbReference type="STRING" id="1157962.A0A250XIZ3"/>
<dbReference type="OrthoDB" id="66620at2759"/>
<keyword evidence="3 6" id="KW-0812">Transmembrane</keyword>
<keyword evidence="4 6" id="KW-1133">Transmembrane helix</keyword>
<dbReference type="PANTHER" id="PTHR48041:SF139">
    <property type="entry name" value="PROTEIN SCARLET"/>
    <property type="match status" value="1"/>
</dbReference>
<evidence type="ECO:0000256" key="2">
    <source>
        <dbReference type="ARBA" id="ARBA00022448"/>
    </source>
</evidence>
<accession>A0A250XIZ3</accession>